<sequence length="107" mass="12482">MSSDLLEWLSRLPSISGDARKTLINAASRWCWDLDDFRRYVILASCFPQPLADDLTAFERAVVLRVWRSDFEDQEWSRGTFDFIGLNESQRRCLESGRTCRALQHLP</sequence>
<evidence type="ECO:0000313" key="1">
    <source>
        <dbReference type="EMBL" id="CAD8860427.1"/>
    </source>
</evidence>
<gene>
    <name evidence="1" type="ORF">NSCI0253_LOCUS34781</name>
</gene>
<reference evidence="1" key="1">
    <citation type="submission" date="2021-01" db="EMBL/GenBank/DDBJ databases">
        <authorList>
            <person name="Corre E."/>
            <person name="Pelletier E."/>
            <person name="Niang G."/>
            <person name="Scheremetjew M."/>
            <person name="Finn R."/>
            <person name="Kale V."/>
            <person name="Holt S."/>
            <person name="Cochrane G."/>
            <person name="Meng A."/>
            <person name="Brown T."/>
            <person name="Cohen L."/>
        </authorList>
    </citation>
    <scope>NUCLEOTIDE SEQUENCE</scope>
</reference>
<accession>A0A7S1ANR2</accession>
<protein>
    <submittedName>
        <fullName evidence="1">Uncharacterized protein</fullName>
    </submittedName>
</protein>
<dbReference type="EMBL" id="HBFQ01048657">
    <property type="protein sequence ID" value="CAD8860427.1"/>
    <property type="molecule type" value="Transcribed_RNA"/>
</dbReference>
<proteinExistence type="predicted"/>
<organism evidence="1">
    <name type="scientific">Noctiluca scintillans</name>
    <name type="common">Sea sparkle</name>
    <name type="synonym">Red tide dinoflagellate</name>
    <dbReference type="NCBI Taxonomy" id="2966"/>
    <lineage>
        <taxon>Eukaryota</taxon>
        <taxon>Sar</taxon>
        <taxon>Alveolata</taxon>
        <taxon>Dinophyceae</taxon>
        <taxon>Noctilucales</taxon>
        <taxon>Noctilucaceae</taxon>
        <taxon>Noctiluca</taxon>
    </lineage>
</organism>
<dbReference type="AlphaFoldDB" id="A0A7S1ANR2"/>
<name>A0A7S1ANR2_NOCSC</name>